<evidence type="ECO:0008006" key="4">
    <source>
        <dbReference type="Google" id="ProtNLM"/>
    </source>
</evidence>
<evidence type="ECO:0000313" key="2">
    <source>
        <dbReference type="EMBL" id="KAF7987813.1"/>
    </source>
</evidence>
<keyword evidence="1" id="KW-0732">Signal</keyword>
<feature type="chain" id="PRO_5032628581" description="Odorant-binding protein" evidence="1">
    <location>
        <begin position="23"/>
        <end position="154"/>
    </location>
</feature>
<evidence type="ECO:0000256" key="1">
    <source>
        <dbReference type="SAM" id="SignalP"/>
    </source>
</evidence>
<dbReference type="AlphaFoldDB" id="A0A835CN63"/>
<name>A0A835CN63_APHGI</name>
<dbReference type="Gene3D" id="1.10.238.20">
    <property type="entry name" value="Pheromone/general odorant binding protein domain"/>
    <property type="match status" value="1"/>
</dbReference>
<dbReference type="SUPFAM" id="SSF47565">
    <property type="entry name" value="Insect pheromone/odorant-binding proteins"/>
    <property type="match status" value="1"/>
</dbReference>
<accession>A0A835CN63</accession>
<dbReference type="Proteomes" id="UP000639338">
    <property type="component" value="Unassembled WGS sequence"/>
</dbReference>
<dbReference type="GO" id="GO:0005549">
    <property type="term" value="F:odorant binding"/>
    <property type="evidence" value="ECO:0007669"/>
    <property type="project" value="InterPro"/>
</dbReference>
<dbReference type="Pfam" id="PF01395">
    <property type="entry name" value="PBP_GOBP"/>
    <property type="match status" value="1"/>
</dbReference>
<proteinExistence type="predicted"/>
<organism evidence="2 3">
    <name type="scientific">Aphidius gifuensis</name>
    <name type="common">Parasitoid wasp</name>
    <dbReference type="NCBI Taxonomy" id="684658"/>
    <lineage>
        <taxon>Eukaryota</taxon>
        <taxon>Metazoa</taxon>
        <taxon>Ecdysozoa</taxon>
        <taxon>Arthropoda</taxon>
        <taxon>Hexapoda</taxon>
        <taxon>Insecta</taxon>
        <taxon>Pterygota</taxon>
        <taxon>Neoptera</taxon>
        <taxon>Endopterygota</taxon>
        <taxon>Hymenoptera</taxon>
        <taxon>Apocrita</taxon>
        <taxon>Ichneumonoidea</taxon>
        <taxon>Braconidae</taxon>
        <taxon>Aphidiinae</taxon>
        <taxon>Aphidius</taxon>
    </lineage>
</organism>
<evidence type="ECO:0000313" key="3">
    <source>
        <dbReference type="Proteomes" id="UP000639338"/>
    </source>
</evidence>
<dbReference type="EMBL" id="JACMRX010000006">
    <property type="protein sequence ID" value="KAF7987813.1"/>
    <property type="molecule type" value="Genomic_DNA"/>
</dbReference>
<gene>
    <name evidence="2" type="ORF">HCN44_003676</name>
</gene>
<feature type="signal peptide" evidence="1">
    <location>
        <begin position="1"/>
        <end position="22"/>
    </location>
</feature>
<dbReference type="CDD" id="cd23992">
    <property type="entry name" value="PBP_GOBP"/>
    <property type="match status" value="1"/>
</dbReference>
<comment type="caution">
    <text evidence="2">The sequence shown here is derived from an EMBL/GenBank/DDBJ whole genome shotgun (WGS) entry which is preliminary data.</text>
</comment>
<dbReference type="InterPro" id="IPR006170">
    <property type="entry name" value="PBP/GOBP"/>
</dbReference>
<sequence>MSIKLLALLSIFLFIDNYFIEACIPYELVEARESECSLKLSPESMIALESNALAVDDSIKNYRVCLLEHFGLLRNGKINEIKQDGFYEIYIDDKELLEVVKVFVGECRTYANNRFTDQGDIAVTFYNCIEASGFARFLSSQSGSSAKYAIKKFI</sequence>
<reference evidence="2 3" key="1">
    <citation type="submission" date="2020-08" db="EMBL/GenBank/DDBJ databases">
        <title>Aphidius gifuensis genome sequencing and assembly.</title>
        <authorList>
            <person name="Du Z."/>
        </authorList>
    </citation>
    <scope>NUCLEOTIDE SEQUENCE [LARGE SCALE GENOMIC DNA]</scope>
    <source>
        <strain evidence="2">YNYX2018</strain>
        <tissue evidence="2">Adults</tissue>
    </source>
</reference>
<protein>
    <recommendedName>
        <fullName evidence="4">Odorant-binding protein</fullName>
    </recommendedName>
</protein>
<keyword evidence="3" id="KW-1185">Reference proteome</keyword>
<dbReference type="InterPro" id="IPR036728">
    <property type="entry name" value="PBP_GOBP_sf"/>
</dbReference>